<dbReference type="RefSeq" id="WP_132506177.1">
    <property type="nucleotide sequence ID" value="NZ_SMKP01000015.1"/>
</dbReference>
<proteinExistence type="predicted"/>
<evidence type="ECO:0000313" key="3">
    <source>
        <dbReference type="Proteomes" id="UP000294543"/>
    </source>
</evidence>
<reference evidence="2 3" key="1">
    <citation type="submission" date="2019-03" db="EMBL/GenBank/DDBJ databases">
        <title>Draft genome sequences of novel Actinobacteria.</title>
        <authorList>
            <person name="Sahin N."/>
            <person name="Ay H."/>
            <person name="Saygin H."/>
        </authorList>
    </citation>
    <scope>NUCLEOTIDE SEQUENCE [LARGE SCALE GENOMIC DNA]</scope>
    <source>
        <strain evidence="2 3">KC712</strain>
    </source>
</reference>
<dbReference type="EMBL" id="SMKP01000015">
    <property type="protein sequence ID" value="TDD23858.1"/>
    <property type="molecule type" value="Genomic_DNA"/>
</dbReference>
<feature type="chain" id="PRO_5020607896" evidence="1">
    <location>
        <begin position="37"/>
        <end position="167"/>
    </location>
</feature>
<keyword evidence="1" id="KW-0732">Signal</keyword>
<dbReference type="Proteomes" id="UP000294543">
    <property type="component" value="Unassembled WGS sequence"/>
</dbReference>
<dbReference type="OrthoDB" id="1099523at2"/>
<evidence type="ECO:0000313" key="2">
    <source>
        <dbReference type="EMBL" id="TDD23858.1"/>
    </source>
</evidence>
<dbReference type="AlphaFoldDB" id="A0A4R4X0Z2"/>
<name>A0A4R4X0Z2_9ACTN</name>
<protein>
    <submittedName>
        <fullName evidence="2">Uncharacterized protein</fullName>
    </submittedName>
</protein>
<evidence type="ECO:0000256" key="1">
    <source>
        <dbReference type="SAM" id="SignalP"/>
    </source>
</evidence>
<sequence length="167" mass="17552">MFAIPRRPLRRFAGTGAATLVFSAAVIGLAPGPASAHSLSDIVRSSEGCGWSSGTYTTQDSRSAVNRNGSRYGTVYLLWSGSYGENCVVTRKESWHGTATWTIAQLYYRSSGSGAEGVVQDEGQYGHYAATTQKTAGHCVRFYGAISSGGHGGPLASGSRDEWGNCG</sequence>
<keyword evidence="3" id="KW-1185">Reference proteome</keyword>
<accession>A0A4R4X0Z2</accession>
<organism evidence="2 3">
    <name type="scientific">Nonomuraea diastatica</name>
    <dbReference type="NCBI Taxonomy" id="1848329"/>
    <lineage>
        <taxon>Bacteria</taxon>
        <taxon>Bacillati</taxon>
        <taxon>Actinomycetota</taxon>
        <taxon>Actinomycetes</taxon>
        <taxon>Streptosporangiales</taxon>
        <taxon>Streptosporangiaceae</taxon>
        <taxon>Nonomuraea</taxon>
    </lineage>
</organism>
<gene>
    <name evidence="2" type="ORF">E1294_07605</name>
</gene>
<comment type="caution">
    <text evidence="2">The sequence shown here is derived from an EMBL/GenBank/DDBJ whole genome shotgun (WGS) entry which is preliminary data.</text>
</comment>
<feature type="signal peptide" evidence="1">
    <location>
        <begin position="1"/>
        <end position="36"/>
    </location>
</feature>